<dbReference type="Proteomes" id="UP000601435">
    <property type="component" value="Unassembled WGS sequence"/>
</dbReference>
<sequence>MILGAYVHGGSFGVTRYGRDLPWVARYFNEYLKRKLQKTRPELSCSWTTLAIQSAEVSYEQAEEEDLVTSYEEARSPYADDMEDNVEYWTSLGLYEHPRLAKLEPEYTEGIEDIIEQAIHSGAPLRHTYNVSPKDTKPVIEKWRPAIAKEVAVVEKGFKRIKIQDVSGLKENHIVQELPSKLVYTIKPPAGDGPAEGEQSFCKRKARIACCGNYAADDQGELYAGGAAAESLRCSLTYTARRKWRAGILDITGAFMLTPLPQGFGEVIYIIRPPVALVQLGLAHPDER</sequence>
<keyword evidence="2" id="KW-1185">Reference proteome</keyword>
<reference evidence="1" key="1">
    <citation type="submission" date="2021-02" db="EMBL/GenBank/DDBJ databases">
        <authorList>
            <person name="Dougan E. K."/>
            <person name="Rhodes N."/>
            <person name="Thang M."/>
            <person name="Chan C."/>
        </authorList>
    </citation>
    <scope>NUCLEOTIDE SEQUENCE</scope>
</reference>
<dbReference type="EMBL" id="CAJNJA010069157">
    <property type="protein sequence ID" value="CAE7897074.1"/>
    <property type="molecule type" value="Genomic_DNA"/>
</dbReference>
<dbReference type="OrthoDB" id="413361at2759"/>
<gene>
    <name evidence="1" type="primary">TY4B-J</name>
    <name evidence="1" type="ORF">SNEC2469_LOCUS30081</name>
</gene>
<feature type="non-terminal residue" evidence="1">
    <location>
        <position position="1"/>
    </location>
</feature>
<evidence type="ECO:0000313" key="2">
    <source>
        <dbReference type="Proteomes" id="UP000601435"/>
    </source>
</evidence>
<comment type="caution">
    <text evidence="1">The sequence shown here is derived from an EMBL/GenBank/DDBJ whole genome shotgun (WGS) entry which is preliminary data.</text>
</comment>
<evidence type="ECO:0000313" key="1">
    <source>
        <dbReference type="EMBL" id="CAE7897074.1"/>
    </source>
</evidence>
<proteinExistence type="predicted"/>
<dbReference type="AlphaFoldDB" id="A0A813B9U5"/>
<name>A0A813B9U5_9DINO</name>
<accession>A0A813B9U5</accession>
<organism evidence="1 2">
    <name type="scientific">Symbiodinium necroappetens</name>
    <dbReference type="NCBI Taxonomy" id="1628268"/>
    <lineage>
        <taxon>Eukaryota</taxon>
        <taxon>Sar</taxon>
        <taxon>Alveolata</taxon>
        <taxon>Dinophyceae</taxon>
        <taxon>Suessiales</taxon>
        <taxon>Symbiodiniaceae</taxon>
        <taxon>Symbiodinium</taxon>
    </lineage>
</organism>
<protein>
    <submittedName>
        <fullName evidence="1">TY4B-J protein</fullName>
    </submittedName>
</protein>